<sequence length="63" mass="7189">MTKNLSPLVSEFETQEQAESYDRWYREKVDAAMHSTHAVSSHDDVIGGARKIIDEIKAKRKLA</sequence>
<evidence type="ECO:0000313" key="2">
    <source>
        <dbReference type="Proteomes" id="UP001156318"/>
    </source>
</evidence>
<name>A0ABY6JH95_9ENTR</name>
<evidence type="ECO:0000313" key="1">
    <source>
        <dbReference type="EMBL" id="UYU32124.1"/>
    </source>
</evidence>
<dbReference type="Proteomes" id="UP001156318">
    <property type="component" value="Chromosome"/>
</dbReference>
<organism evidence="1 2">
    <name type="scientific">Siccibacter colletis</name>
    <dbReference type="NCBI Taxonomy" id="1505757"/>
    <lineage>
        <taxon>Bacteria</taxon>
        <taxon>Pseudomonadati</taxon>
        <taxon>Pseudomonadota</taxon>
        <taxon>Gammaproteobacteria</taxon>
        <taxon>Enterobacterales</taxon>
        <taxon>Enterobacteriaceae</taxon>
        <taxon>Siccibacter</taxon>
    </lineage>
</organism>
<proteinExistence type="predicted"/>
<keyword evidence="2" id="KW-1185">Reference proteome</keyword>
<dbReference type="RefSeq" id="WP_264385219.1">
    <property type="nucleotide sequence ID" value="NZ_CP074352.1"/>
</dbReference>
<accession>A0ABY6JH95</accession>
<protein>
    <submittedName>
        <fullName evidence="1">Stability determinant</fullName>
    </submittedName>
</protein>
<reference evidence="1 2" key="1">
    <citation type="submission" date="2021-05" db="EMBL/GenBank/DDBJ databases">
        <title>Isolation, identification, and the growth promoting effects of Pantoea dispersa strain YSD J2 from the aboveground leaves of Cyperus esculentus L.Var. Sativus.</title>
        <authorList>
            <person name="Wang S."/>
            <person name="Tang X.M."/>
            <person name="Huang Y.N."/>
        </authorList>
    </citation>
    <scope>NUCLEOTIDE SEQUENCE [LARGE SCALE GENOMIC DNA]</scope>
    <source>
        <strain evidence="2">YSD YN2</strain>
    </source>
</reference>
<dbReference type="EMBL" id="CP074352">
    <property type="protein sequence ID" value="UYU32124.1"/>
    <property type="molecule type" value="Genomic_DNA"/>
</dbReference>
<gene>
    <name evidence="1" type="ORF">KFZ77_00985</name>
</gene>
<dbReference type="Gene3D" id="6.20.450.20">
    <property type="match status" value="1"/>
</dbReference>